<feature type="transmembrane region" description="Helical" evidence="1">
    <location>
        <begin position="26"/>
        <end position="48"/>
    </location>
</feature>
<dbReference type="AlphaFoldDB" id="E8RMI4"/>
<dbReference type="PANTHER" id="PTHR34980:SF2">
    <property type="entry name" value="INNER MEMBRANE PROTEIN YHAH-RELATED"/>
    <property type="match status" value="1"/>
</dbReference>
<dbReference type="STRING" id="573065.Astex_1128"/>
<dbReference type="Proteomes" id="UP000001492">
    <property type="component" value="Chromosome 1"/>
</dbReference>
<evidence type="ECO:0000313" key="3">
    <source>
        <dbReference type="Proteomes" id="UP000001492"/>
    </source>
</evidence>
<keyword evidence="1" id="KW-1133">Transmembrane helix</keyword>
<keyword evidence="1" id="KW-0812">Transmembrane</keyword>
<evidence type="ECO:0000313" key="2">
    <source>
        <dbReference type="EMBL" id="ADU12804.1"/>
    </source>
</evidence>
<proteinExistence type="predicted"/>
<feature type="transmembrane region" description="Helical" evidence="1">
    <location>
        <begin position="141"/>
        <end position="170"/>
    </location>
</feature>
<reference evidence="3" key="1">
    <citation type="submission" date="2010-12" db="EMBL/GenBank/DDBJ databases">
        <title>Complete sequence of chromosome 1 of Asticcacaulis excentricus CB 48.</title>
        <authorList>
            <consortium name="US DOE Joint Genome Institute"/>
            <person name="Lucas S."/>
            <person name="Copeland A."/>
            <person name="Lapidus A."/>
            <person name="Cheng J.-F."/>
            <person name="Bruce D."/>
            <person name="Goodwin L."/>
            <person name="Pitluck S."/>
            <person name="Teshima H."/>
            <person name="Davenport K."/>
            <person name="Detter J.C."/>
            <person name="Han C."/>
            <person name="Tapia R."/>
            <person name="Land M."/>
            <person name="Hauser L."/>
            <person name="Jeffries C."/>
            <person name="Kyrpides N."/>
            <person name="Ivanova N."/>
            <person name="Ovchinnikova G."/>
            <person name="Brun Y.V."/>
            <person name="Woyke T."/>
        </authorList>
    </citation>
    <scope>NUCLEOTIDE SEQUENCE [LARGE SCALE GENOMIC DNA]</scope>
    <source>
        <strain evidence="3">ATCC 15261 / DSM 4724 / KCTC 12464 / NCIMB 9791 / VKM B-1370 / CB 48</strain>
    </source>
</reference>
<evidence type="ECO:0008006" key="4">
    <source>
        <dbReference type="Google" id="ProtNLM"/>
    </source>
</evidence>
<sequence length="197" mass="21786">MAVPIAFRPLTKYADFNGRARRQEFWLFWLVQFLFFSVLNSIVMALMFQSFSTISAQTDPSNFMFNPTFMVLGQVGNVISLALLVPNLAVGVRRLHDTNRTGWWLILPIAAFVVGLVLFLVTQGGHLASLFTDKYENNPQAVFSLIGSGFLMVWLPTFVGSVVLFVFNVLDGTPGANRFGPDPKGRGVTADVAQTFA</sequence>
<dbReference type="GO" id="GO:0005886">
    <property type="term" value="C:plasma membrane"/>
    <property type="evidence" value="ECO:0007669"/>
    <property type="project" value="TreeGrafter"/>
</dbReference>
<feature type="transmembrane region" description="Helical" evidence="1">
    <location>
        <begin position="102"/>
        <end position="121"/>
    </location>
</feature>
<dbReference type="RefSeq" id="WP_013478636.1">
    <property type="nucleotide sequence ID" value="NC_014816.1"/>
</dbReference>
<dbReference type="OrthoDB" id="9812349at2"/>
<dbReference type="EMBL" id="CP002395">
    <property type="protein sequence ID" value="ADU12804.1"/>
    <property type="molecule type" value="Genomic_DNA"/>
</dbReference>
<evidence type="ECO:0000256" key="1">
    <source>
        <dbReference type="SAM" id="Phobius"/>
    </source>
</evidence>
<keyword evidence="3" id="KW-1185">Reference proteome</keyword>
<dbReference type="Pfam" id="PF05656">
    <property type="entry name" value="DUF805"/>
    <property type="match status" value="1"/>
</dbReference>
<dbReference type="PANTHER" id="PTHR34980">
    <property type="entry name" value="INNER MEMBRANE PROTEIN-RELATED-RELATED"/>
    <property type="match status" value="1"/>
</dbReference>
<name>E8RMI4_ASTEC</name>
<keyword evidence="1" id="KW-0472">Membrane</keyword>
<protein>
    <recommendedName>
        <fullName evidence="4">DUF805 domain-containing protein</fullName>
    </recommendedName>
</protein>
<organism evidence="2 3">
    <name type="scientific">Asticcacaulis excentricus (strain ATCC 15261 / DSM 4724 / KCTC 12464 / NCIMB 9791 / VKM B-1370 / CB 48)</name>
    <dbReference type="NCBI Taxonomy" id="573065"/>
    <lineage>
        <taxon>Bacteria</taxon>
        <taxon>Pseudomonadati</taxon>
        <taxon>Pseudomonadota</taxon>
        <taxon>Alphaproteobacteria</taxon>
        <taxon>Caulobacterales</taxon>
        <taxon>Caulobacteraceae</taxon>
        <taxon>Asticcacaulis</taxon>
    </lineage>
</organism>
<gene>
    <name evidence="2" type="ordered locus">Astex_1128</name>
</gene>
<accession>E8RMI4</accession>
<dbReference type="eggNOG" id="COG3152">
    <property type="taxonomic scope" value="Bacteria"/>
</dbReference>
<dbReference type="InterPro" id="IPR008523">
    <property type="entry name" value="DUF805"/>
</dbReference>
<feature type="transmembrane region" description="Helical" evidence="1">
    <location>
        <begin position="68"/>
        <end position="90"/>
    </location>
</feature>
<dbReference type="HOGENOM" id="CLU_093674_0_1_5"/>
<dbReference type="KEGG" id="aex:Astex_1128"/>